<accession>A0ABT4QXI3</accession>
<organism evidence="2 3">
    <name type="scientific">Mesorhizobium qingshengii</name>
    <dbReference type="NCBI Taxonomy" id="1165689"/>
    <lineage>
        <taxon>Bacteria</taxon>
        <taxon>Pseudomonadati</taxon>
        <taxon>Pseudomonadota</taxon>
        <taxon>Alphaproteobacteria</taxon>
        <taxon>Hyphomicrobiales</taxon>
        <taxon>Phyllobacteriaceae</taxon>
        <taxon>Mesorhizobium</taxon>
    </lineage>
</organism>
<keyword evidence="1" id="KW-0472">Membrane</keyword>
<reference evidence="2" key="1">
    <citation type="submission" date="2022-11" db="EMBL/GenBank/DDBJ databases">
        <authorList>
            <person name="Coimbra C."/>
        </authorList>
    </citation>
    <scope>NUCLEOTIDE SEQUENCE</scope>
    <source>
        <strain evidence="2">Jales19</strain>
    </source>
</reference>
<proteinExistence type="predicted"/>
<keyword evidence="1" id="KW-0812">Transmembrane</keyword>
<evidence type="ECO:0000313" key="3">
    <source>
        <dbReference type="Proteomes" id="UP001152178"/>
    </source>
</evidence>
<protein>
    <submittedName>
        <fullName evidence="2">Uncharacterized protein</fullName>
    </submittedName>
</protein>
<feature type="transmembrane region" description="Helical" evidence="1">
    <location>
        <begin position="43"/>
        <end position="64"/>
    </location>
</feature>
<gene>
    <name evidence="2" type="ORF">OOJ09_18870</name>
</gene>
<dbReference type="RefSeq" id="WP_269906625.1">
    <property type="nucleotide sequence ID" value="NZ_JAPFQA010000008.1"/>
</dbReference>
<sequence length="97" mass="10808">MGDFEPLHRNGWWAAMYLPQFLVGMFFSSGIVALWAYTATGSIWSALGWAIVDLVLLQVGYFAFVIRLVYKRATVDAAANSASPSHVRPFHHDGTLF</sequence>
<keyword evidence="3" id="KW-1185">Reference proteome</keyword>
<dbReference type="Proteomes" id="UP001152178">
    <property type="component" value="Unassembled WGS sequence"/>
</dbReference>
<evidence type="ECO:0000313" key="2">
    <source>
        <dbReference type="EMBL" id="MCZ8546257.1"/>
    </source>
</evidence>
<name>A0ABT4QXI3_9HYPH</name>
<feature type="transmembrane region" description="Helical" evidence="1">
    <location>
        <begin position="12"/>
        <end position="37"/>
    </location>
</feature>
<dbReference type="EMBL" id="JAPFQA010000008">
    <property type="protein sequence ID" value="MCZ8546257.1"/>
    <property type="molecule type" value="Genomic_DNA"/>
</dbReference>
<evidence type="ECO:0000256" key="1">
    <source>
        <dbReference type="SAM" id="Phobius"/>
    </source>
</evidence>
<keyword evidence="1" id="KW-1133">Transmembrane helix</keyword>
<comment type="caution">
    <text evidence="2">The sequence shown here is derived from an EMBL/GenBank/DDBJ whole genome shotgun (WGS) entry which is preliminary data.</text>
</comment>